<feature type="signal peptide" evidence="6">
    <location>
        <begin position="1"/>
        <end position="28"/>
    </location>
</feature>
<evidence type="ECO:0000259" key="7">
    <source>
        <dbReference type="PROSITE" id="PS50198"/>
    </source>
</evidence>
<organism evidence="8 9">
    <name type="scientific">Halioglobus japonicus</name>
    <dbReference type="NCBI Taxonomy" id="930805"/>
    <lineage>
        <taxon>Bacteria</taxon>
        <taxon>Pseudomonadati</taxon>
        <taxon>Pseudomonadota</taxon>
        <taxon>Gammaproteobacteria</taxon>
        <taxon>Cellvibrionales</taxon>
        <taxon>Halieaceae</taxon>
        <taxon>Halioglobus</taxon>
    </lineage>
</organism>
<comment type="catalytic activity">
    <reaction evidence="1">
        <text>[protein]-peptidylproline (omega=180) = [protein]-peptidylproline (omega=0)</text>
        <dbReference type="Rhea" id="RHEA:16237"/>
        <dbReference type="Rhea" id="RHEA-COMP:10747"/>
        <dbReference type="Rhea" id="RHEA-COMP:10748"/>
        <dbReference type="ChEBI" id="CHEBI:83833"/>
        <dbReference type="ChEBI" id="CHEBI:83834"/>
        <dbReference type="EC" id="5.2.1.8"/>
    </reaction>
</comment>
<dbReference type="PANTHER" id="PTHR47245">
    <property type="entry name" value="PEPTIDYLPROLYL ISOMERASE"/>
    <property type="match status" value="1"/>
</dbReference>
<dbReference type="InterPro" id="IPR050245">
    <property type="entry name" value="PrsA_foldase"/>
</dbReference>
<keyword evidence="6" id="KW-0732">Signal</keyword>
<dbReference type="GO" id="GO:0003755">
    <property type="term" value="F:peptidyl-prolyl cis-trans isomerase activity"/>
    <property type="evidence" value="ECO:0007669"/>
    <property type="project" value="UniProtKB-KW"/>
</dbReference>
<dbReference type="Pfam" id="PF00639">
    <property type="entry name" value="Rotamase"/>
    <property type="match status" value="1"/>
</dbReference>
<accession>A0AAP8MF01</accession>
<evidence type="ECO:0000313" key="9">
    <source>
        <dbReference type="Proteomes" id="UP000235162"/>
    </source>
</evidence>
<evidence type="ECO:0000256" key="2">
    <source>
        <dbReference type="ARBA" id="ARBA00007656"/>
    </source>
</evidence>
<dbReference type="SUPFAM" id="SSF54534">
    <property type="entry name" value="FKBP-like"/>
    <property type="match status" value="1"/>
</dbReference>
<dbReference type="EC" id="5.2.1.8" evidence="3"/>
<keyword evidence="5" id="KW-0413">Isomerase</keyword>
<comment type="similarity">
    <text evidence="2">Belongs to the PpiC/parvulin rotamase family.</text>
</comment>
<keyword evidence="9" id="KW-1185">Reference proteome</keyword>
<dbReference type="PROSITE" id="PS50198">
    <property type="entry name" value="PPIC_PPIASE_2"/>
    <property type="match status" value="1"/>
</dbReference>
<evidence type="ECO:0000256" key="1">
    <source>
        <dbReference type="ARBA" id="ARBA00000971"/>
    </source>
</evidence>
<dbReference type="EMBL" id="PKUR01000002">
    <property type="protein sequence ID" value="PLW86302.1"/>
    <property type="molecule type" value="Genomic_DNA"/>
</dbReference>
<dbReference type="AlphaFoldDB" id="A0AAP8MF01"/>
<protein>
    <recommendedName>
        <fullName evidence="3">peptidylprolyl isomerase</fullName>
        <ecNumber evidence="3">5.2.1.8</ecNumber>
    </recommendedName>
</protein>
<dbReference type="InterPro" id="IPR000297">
    <property type="entry name" value="PPIase_PpiC"/>
</dbReference>
<reference evidence="8 9" key="1">
    <citation type="submission" date="2018-01" db="EMBL/GenBank/DDBJ databases">
        <title>The draft genome sequence of Halioglobus japonicus S1-36.</title>
        <authorList>
            <person name="Du Z.-J."/>
            <person name="Shi M.-J."/>
        </authorList>
    </citation>
    <scope>NUCLEOTIDE SEQUENCE [LARGE SCALE GENOMIC DNA]</scope>
    <source>
        <strain evidence="8 9">S1-36</strain>
    </source>
</reference>
<dbReference type="InterPro" id="IPR046357">
    <property type="entry name" value="PPIase_dom_sf"/>
</dbReference>
<sequence length="313" mass="35296">MKQIGLTMKLLKITVLQLLVLLSATASASPQQDNPVAVQDGDVVITEQELAYLVTTWTGQMRSVAAEDEGDRLELLNLMMANKRVAAEADELVSDNPELYYQYQHALEGFKRDFVLRTYKDSIESPDFTDLAREQYVVNKNKYAVVPETRLSSHILFEVRPGTSADIRNVVREEAQAVLDELRAGADFEEMVTLHSDEPGASQRKGKFDRWIRYGDAGVSAPYVEGLFAIQGVGVYSDLVQTQFGLHIIRLDGIQEKSYKPFEEVAGKIVTDLQNEFIKLSMKDFVTKFNFSDDVMIDEEVVTRVLAPYQPQQ</sequence>
<evidence type="ECO:0000256" key="5">
    <source>
        <dbReference type="PROSITE-ProRule" id="PRU00278"/>
    </source>
</evidence>
<evidence type="ECO:0000256" key="4">
    <source>
        <dbReference type="ARBA" id="ARBA00023110"/>
    </source>
</evidence>
<name>A0AAP8MF01_9GAMM</name>
<keyword evidence="4 5" id="KW-0697">Rotamase</keyword>
<evidence type="ECO:0000256" key="3">
    <source>
        <dbReference type="ARBA" id="ARBA00013194"/>
    </source>
</evidence>
<feature type="domain" description="PpiC" evidence="7">
    <location>
        <begin position="147"/>
        <end position="253"/>
    </location>
</feature>
<proteinExistence type="inferred from homology"/>
<evidence type="ECO:0000313" key="8">
    <source>
        <dbReference type="EMBL" id="PLW86302.1"/>
    </source>
</evidence>
<dbReference type="PANTHER" id="PTHR47245:SF2">
    <property type="entry name" value="PEPTIDYL-PROLYL CIS-TRANS ISOMERASE HP_0175-RELATED"/>
    <property type="match status" value="1"/>
</dbReference>
<feature type="chain" id="PRO_5043012991" description="peptidylprolyl isomerase" evidence="6">
    <location>
        <begin position="29"/>
        <end position="313"/>
    </location>
</feature>
<evidence type="ECO:0000256" key="6">
    <source>
        <dbReference type="SAM" id="SignalP"/>
    </source>
</evidence>
<comment type="caution">
    <text evidence="8">The sequence shown here is derived from an EMBL/GenBank/DDBJ whole genome shotgun (WGS) entry which is preliminary data.</text>
</comment>
<dbReference type="Proteomes" id="UP000235162">
    <property type="component" value="Unassembled WGS sequence"/>
</dbReference>
<gene>
    <name evidence="8" type="ORF">C0029_07690</name>
</gene>
<dbReference type="Gene3D" id="3.10.50.40">
    <property type="match status" value="1"/>
</dbReference>